<keyword evidence="2" id="KW-0689">Ribosomal protein</keyword>
<evidence type="ECO:0000313" key="2">
    <source>
        <dbReference type="EMBL" id="AKF09898.1"/>
    </source>
</evidence>
<proteinExistence type="predicted"/>
<dbReference type="RefSeq" id="WP_053236905.1">
    <property type="nucleotide sequence ID" value="NZ_CP011125.1"/>
</dbReference>
<feature type="transmembrane region" description="Helical" evidence="1">
    <location>
        <begin position="12"/>
        <end position="33"/>
    </location>
</feature>
<protein>
    <submittedName>
        <fullName evidence="2">LSU ribosomal protein L25p</fullName>
    </submittedName>
</protein>
<name>A0A0F6W877_9BACT</name>
<gene>
    <name evidence="2" type="ORF">DB32_007047</name>
</gene>
<dbReference type="KEGG" id="samy:DB32_007047"/>
<keyword evidence="2" id="KW-0687">Ribonucleoprotein</keyword>
<evidence type="ECO:0000256" key="1">
    <source>
        <dbReference type="SAM" id="Phobius"/>
    </source>
</evidence>
<accession>A0A0F6W877</accession>
<dbReference type="Proteomes" id="UP000034883">
    <property type="component" value="Chromosome"/>
</dbReference>
<dbReference type="EMBL" id="CP011125">
    <property type="protein sequence ID" value="AKF09898.1"/>
    <property type="molecule type" value="Genomic_DNA"/>
</dbReference>
<keyword evidence="3" id="KW-1185">Reference proteome</keyword>
<evidence type="ECO:0000313" key="3">
    <source>
        <dbReference type="Proteomes" id="UP000034883"/>
    </source>
</evidence>
<dbReference type="STRING" id="927083.DB32_007047"/>
<feature type="transmembrane region" description="Helical" evidence="1">
    <location>
        <begin position="68"/>
        <end position="85"/>
    </location>
</feature>
<reference evidence="2 3" key="1">
    <citation type="submission" date="2015-03" db="EMBL/GenBank/DDBJ databases">
        <title>Genome assembly of Sandaracinus amylolyticus DSM 53668.</title>
        <authorList>
            <person name="Sharma G."/>
            <person name="Subramanian S."/>
        </authorList>
    </citation>
    <scope>NUCLEOTIDE SEQUENCE [LARGE SCALE GENOMIC DNA]</scope>
    <source>
        <strain evidence="2 3">DSM 53668</strain>
    </source>
</reference>
<organism evidence="2 3">
    <name type="scientific">Sandaracinus amylolyticus</name>
    <dbReference type="NCBI Taxonomy" id="927083"/>
    <lineage>
        <taxon>Bacteria</taxon>
        <taxon>Pseudomonadati</taxon>
        <taxon>Myxococcota</taxon>
        <taxon>Polyangia</taxon>
        <taxon>Polyangiales</taxon>
        <taxon>Sandaracinaceae</taxon>
        <taxon>Sandaracinus</taxon>
    </lineage>
</organism>
<keyword evidence="1" id="KW-0472">Membrane</keyword>
<dbReference type="GO" id="GO:0005840">
    <property type="term" value="C:ribosome"/>
    <property type="evidence" value="ECO:0007669"/>
    <property type="project" value="UniProtKB-KW"/>
</dbReference>
<feature type="transmembrane region" description="Helical" evidence="1">
    <location>
        <begin position="39"/>
        <end position="61"/>
    </location>
</feature>
<keyword evidence="1" id="KW-1133">Transmembrane helix</keyword>
<sequence length="87" mass="8841">MRERVLASLRALLAVIGPLPAAVLAGIVLALFVPAPEDVRLAIGFGATVPLWVTGASLVFLDARVWRAALALAVSTAALALAVAARG</sequence>
<keyword evidence="1" id="KW-0812">Transmembrane</keyword>
<dbReference type="AlphaFoldDB" id="A0A0F6W877"/>